<keyword evidence="11" id="KW-1185">Reference proteome</keyword>
<proteinExistence type="inferred from homology"/>
<dbReference type="PANTHER" id="PTHR12226:SF2">
    <property type="entry name" value="MANNOSE-P-DOLICHOL UTILIZATION DEFECT 1 PROTEIN"/>
    <property type="match status" value="1"/>
</dbReference>
<evidence type="ECO:0000256" key="4">
    <source>
        <dbReference type="ARBA" id="ARBA00022737"/>
    </source>
</evidence>
<comment type="subcellular location">
    <subcellularLocation>
        <location evidence="1">Membrane</location>
        <topology evidence="1">Multi-pass membrane protein</topology>
    </subcellularLocation>
</comment>
<keyword evidence="5 9" id="KW-1133">Transmembrane helix</keyword>
<evidence type="ECO:0000256" key="8">
    <source>
        <dbReference type="SAM" id="MobiDB-lite"/>
    </source>
</evidence>
<evidence type="ECO:0000256" key="3">
    <source>
        <dbReference type="ARBA" id="ARBA00022692"/>
    </source>
</evidence>
<evidence type="ECO:0000256" key="6">
    <source>
        <dbReference type="ARBA" id="ARBA00023136"/>
    </source>
</evidence>
<evidence type="ECO:0000313" key="11">
    <source>
        <dbReference type="Proteomes" id="UP000037035"/>
    </source>
</evidence>
<keyword evidence="6 9" id="KW-0472">Membrane</keyword>
<dbReference type="Pfam" id="PF04193">
    <property type="entry name" value="PQ-loop"/>
    <property type="match status" value="2"/>
</dbReference>
<evidence type="ECO:0000313" key="10">
    <source>
        <dbReference type="EMBL" id="KNZ58859.1"/>
    </source>
</evidence>
<dbReference type="InterPro" id="IPR006603">
    <property type="entry name" value="PQ-loop_rpt"/>
</dbReference>
<evidence type="ECO:0000256" key="9">
    <source>
        <dbReference type="SAM" id="Phobius"/>
    </source>
</evidence>
<feature type="transmembrane region" description="Helical" evidence="9">
    <location>
        <begin position="136"/>
        <end position="158"/>
    </location>
</feature>
<feature type="transmembrane region" description="Helical" evidence="9">
    <location>
        <begin position="197"/>
        <end position="216"/>
    </location>
</feature>
<feature type="transmembrane region" description="Helical" evidence="9">
    <location>
        <begin position="284"/>
        <end position="308"/>
    </location>
</feature>
<feature type="transmembrane region" description="Helical" evidence="9">
    <location>
        <begin position="50"/>
        <end position="72"/>
    </location>
</feature>
<comment type="caution">
    <text evidence="10">The sequence shown here is derived from an EMBL/GenBank/DDBJ whole genome shotgun (WGS) entry which is preliminary data.</text>
</comment>
<reference evidence="10 11" key="1">
    <citation type="submission" date="2015-08" db="EMBL/GenBank/DDBJ databases">
        <title>Next Generation Sequencing and Analysis of the Genome of Puccinia sorghi L Schw, the Causal Agent of Maize Common Rust.</title>
        <authorList>
            <person name="Rochi L."/>
            <person name="Burguener G."/>
            <person name="Darino M."/>
            <person name="Turjanski A."/>
            <person name="Kreff E."/>
            <person name="Dieguez M.J."/>
            <person name="Sacco F."/>
        </authorList>
    </citation>
    <scope>NUCLEOTIDE SEQUENCE [LARGE SCALE GENOMIC DNA]</scope>
    <source>
        <strain evidence="10 11">RO10H11247</strain>
    </source>
</reference>
<feature type="region of interest" description="Disordered" evidence="8">
    <location>
        <begin position="313"/>
        <end position="383"/>
    </location>
</feature>
<dbReference type="GO" id="GO:0016020">
    <property type="term" value="C:membrane"/>
    <property type="evidence" value="ECO:0007669"/>
    <property type="project" value="UniProtKB-SubCell"/>
</dbReference>
<dbReference type="OrthoDB" id="271506at2759"/>
<name>A0A0L6VDR9_9BASI</name>
<dbReference type="AlphaFoldDB" id="A0A0L6VDR9"/>
<evidence type="ECO:0000256" key="5">
    <source>
        <dbReference type="ARBA" id="ARBA00022989"/>
    </source>
</evidence>
<gene>
    <name evidence="10" type="ORF">VP01_1846g3</name>
</gene>
<dbReference type="SMART" id="SM00679">
    <property type="entry name" value="CTNS"/>
    <property type="match status" value="2"/>
</dbReference>
<dbReference type="EMBL" id="LAVV01006666">
    <property type="protein sequence ID" value="KNZ58859.1"/>
    <property type="molecule type" value="Genomic_DNA"/>
</dbReference>
<feature type="transmembrane region" description="Helical" evidence="9">
    <location>
        <begin position="260"/>
        <end position="278"/>
    </location>
</feature>
<comment type="similarity">
    <text evidence="7">Belongs to the MPDU1 (TC 2.A.43.3) family.</text>
</comment>
<dbReference type="Proteomes" id="UP000037035">
    <property type="component" value="Unassembled WGS sequence"/>
</dbReference>
<keyword evidence="2" id="KW-0813">Transport</keyword>
<dbReference type="PANTHER" id="PTHR12226">
    <property type="entry name" value="MANNOSE-P-DOLICHOL UTILIZATION DEFECT 1 LEC35 -RELATED"/>
    <property type="match status" value="1"/>
</dbReference>
<dbReference type="STRING" id="27349.A0A0L6VDR9"/>
<dbReference type="VEuPathDB" id="FungiDB:VP01_1846g3"/>
<accession>A0A0L6VDR9</accession>
<evidence type="ECO:0000256" key="1">
    <source>
        <dbReference type="ARBA" id="ARBA00004141"/>
    </source>
</evidence>
<dbReference type="InterPro" id="IPR016817">
    <property type="entry name" value="MannP-dilichol_defect-1"/>
</dbReference>
<evidence type="ECO:0000256" key="7">
    <source>
        <dbReference type="ARBA" id="ARBA00038475"/>
    </source>
</evidence>
<evidence type="ECO:0008006" key="12">
    <source>
        <dbReference type="Google" id="ProtNLM"/>
    </source>
</evidence>
<protein>
    <recommendedName>
        <fullName evidence="12">Mannose-P-dolichol utilization defect 1 protein homolog</fullName>
    </recommendedName>
</protein>
<organism evidence="10 11">
    <name type="scientific">Puccinia sorghi</name>
    <dbReference type="NCBI Taxonomy" id="27349"/>
    <lineage>
        <taxon>Eukaryota</taxon>
        <taxon>Fungi</taxon>
        <taxon>Dikarya</taxon>
        <taxon>Basidiomycota</taxon>
        <taxon>Pucciniomycotina</taxon>
        <taxon>Pucciniomycetes</taxon>
        <taxon>Pucciniales</taxon>
        <taxon>Pucciniaceae</taxon>
        <taxon>Puccinia</taxon>
    </lineage>
</organism>
<dbReference type="Gene3D" id="1.20.1280.290">
    <property type="match status" value="1"/>
</dbReference>
<feature type="compositionally biased region" description="Low complexity" evidence="8">
    <location>
        <begin position="348"/>
        <end position="357"/>
    </location>
</feature>
<keyword evidence="4" id="KW-0677">Repeat</keyword>
<feature type="transmembrane region" description="Helical" evidence="9">
    <location>
        <begin position="222"/>
        <end position="239"/>
    </location>
</feature>
<feature type="transmembrane region" description="Helical" evidence="9">
    <location>
        <begin position="174"/>
        <end position="190"/>
    </location>
</feature>
<sequence length="383" mass="41691">MGLALIELSRLEPSSPRTSGALTEEKTWRPTSLVNHPTRSSYLPPSASLLGSPATCPGFILLLITSLGLLFIRTPAIALLGSECYTNLIYSVQLDHIYCLKYGISKFLSLAIVFGSGIVKVPQIIKILQSRSARGLSLTGFLLDSLGLVIICTGLHFFQEKKKTIIFFSKSRESFLLLIQNTIIVTLIILSSRYPRAGLLSFVAASIPALLLGITLVPNSPVPSSLLQGLLTLSIPLALSSKIPQIMINFQKKSTGQLSSFLIFSSFLGCLARLFTTLTETGDLTLLINFSCGSILNGILALQILSYWNEPSKTTRPNDPHSIPRDGPTYMSGAREDRLTDTVELDPLSKTSSQSHPSSHKPPLPSSPIINLNSPRQWTRKAD</sequence>
<keyword evidence="3 9" id="KW-0812">Transmembrane</keyword>
<evidence type="ECO:0000256" key="2">
    <source>
        <dbReference type="ARBA" id="ARBA00022448"/>
    </source>
</evidence>